<comment type="caution">
    <text evidence="1">The sequence shown here is derived from an EMBL/GenBank/DDBJ whole genome shotgun (WGS) entry which is preliminary data.</text>
</comment>
<evidence type="ECO:0000313" key="1">
    <source>
        <dbReference type="EMBL" id="OTP72828.1"/>
    </source>
</evidence>
<gene>
    <name evidence="1" type="ORF">PAMC26577_19695</name>
</gene>
<organism evidence="1 2">
    <name type="scientific">Caballeronia sordidicola</name>
    <name type="common">Burkholderia sordidicola</name>
    <dbReference type="NCBI Taxonomy" id="196367"/>
    <lineage>
        <taxon>Bacteria</taxon>
        <taxon>Pseudomonadati</taxon>
        <taxon>Pseudomonadota</taxon>
        <taxon>Betaproteobacteria</taxon>
        <taxon>Burkholderiales</taxon>
        <taxon>Burkholderiaceae</taxon>
        <taxon>Caballeronia</taxon>
    </lineage>
</organism>
<evidence type="ECO:0000313" key="2">
    <source>
        <dbReference type="Proteomes" id="UP000195221"/>
    </source>
</evidence>
<dbReference type="EMBL" id="NBTZ01000083">
    <property type="protein sequence ID" value="OTP72828.1"/>
    <property type="molecule type" value="Genomic_DNA"/>
</dbReference>
<protein>
    <submittedName>
        <fullName evidence="1">Uncharacterized protein</fullName>
    </submittedName>
</protein>
<proteinExistence type="predicted"/>
<sequence>MITTKTQPQIKITLFYPLNACLLITIVRQGCSHERGQNYCGSMGKRHAGGGTRFLLARRGFRTPLI</sequence>
<reference evidence="1 2" key="1">
    <citation type="submission" date="2017-03" db="EMBL/GenBank/DDBJ databases">
        <title>Genome analysis of strain PAMC 26577.</title>
        <authorList>
            <person name="Oh H.-M."/>
            <person name="Yang J.-A."/>
        </authorList>
    </citation>
    <scope>NUCLEOTIDE SEQUENCE [LARGE SCALE GENOMIC DNA]</scope>
    <source>
        <strain evidence="1 2">PAMC 26577</strain>
    </source>
</reference>
<name>A0A242MNC8_CABSO</name>
<accession>A0A242MNC8</accession>
<dbReference type="Proteomes" id="UP000195221">
    <property type="component" value="Unassembled WGS sequence"/>
</dbReference>
<dbReference type="AlphaFoldDB" id="A0A242MNC8"/>